<dbReference type="AlphaFoldDB" id="A0A819IYJ6"/>
<accession>A0A819IYJ6</accession>
<dbReference type="SUPFAM" id="SSF101898">
    <property type="entry name" value="NHL repeat"/>
    <property type="match status" value="1"/>
</dbReference>
<evidence type="ECO:0008006" key="5">
    <source>
        <dbReference type="Google" id="ProtNLM"/>
    </source>
</evidence>
<keyword evidence="1" id="KW-0677">Repeat</keyword>
<dbReference type="PROSITE" id="PS51125">
    <property type="entry name" value="NHL"/>
    <property type="match status" value="1"/>
</dbReference>
<dbReference type="EMBL" id="CAJOBD010002993">
    <property type="protein sequence ID" value="CAF3921800.1"/>
    <property type="molecule type" value="Genomic_DNA"/>
</dbReference>
<dbReference type="Proteomes" id="UP000663836">
    <property type="component" value="Unassembled WGS sequence"/>
</dbReference>
<dbReference type="Gene3D" id="2.120.10.30">
    <property type="entry name" value="TolB, C-terminal domain"/>
    <property type="match status" value="1"/>
</dbReference>
<protein>
    <recommendedName>
        <fullName evidence="5">NHL repeat-containing protein</fullName>
    </recommendedName>
</protein>
<gene>
    <name evidence="3" type="ORF">JBS370_LOCUS21964</name>
</gene>
<dbReference type="InterPro" id="IPR050952">
    <property type="entry name" value="TRIM-NHL_E3_ligases"/>
</dbReference>
<evidence type="ECO:0000256" key="2">
    <source>
        <dbReference type="PROSITE-ProRule" id="PRU00504"/>
    </source>
</evidence>
<dbReference type="PANTHER" id="PTHR24104">
    <property type="entry name" value="E3 UBIQUITIN-PROTEIN LIGASE NHLRC1-RELATED"/>
    <property type="match status" value="1"/>
</dbReference>
<dbReference type="PANTHER" id="PTHR24104:SF25">
    <property type="entry name" value="PROTEIN LIN-41"/>
    <property type="match status" value="1"/>
</dbReference>
<dbReference type="InterPro" id="IPR001258">
    <property type="entry name" value="NHL_repeat"/>
</dbReference>
<organism evidence="3 4">
    <name type="scientific">Rotaria sordida</name>
    <dbReference type="NCBI Taxonomy" id="392033"/>
    <lineage>
        <taxon>Eukaryota</taxon>
        <taxon>Metazoa</taxon>
        <taxon>Spiralia</taxon>
        <taxon>Gnathifera</taxon>
        <taxon>Rotifera</taxon>
        <taxon>Eurotatoria</taxon>
        <taxon>Bdelloidea</taxon>
        <taxon>Philodinida</taxon>
        <taxon>Philodinidae</taxon>
        <taxon>Rotaria</taxon>
    </lineage>
</organism>
<comment type="caution">
    <text evidence="3">The sequence shown here is derived from an EMBL/GenBank/DDBJ whole genome shotgun (WGS) entry which is preliminary data.</text>
</comment>
<dbReference type="CDD" id="cd05819">
    <property type="entry name" value="NHL"/>
    <property type="match status" value="1"/>
</dbReference>
<name>A0A819IYJ6_9BILA</name>
<evidence type="ECO:0000256" key="1">
    <source>
        <dbReference type="ARBA" id="ARBA00022737"/>
    </source>
</evidence>
<dbReference type="Pfam" id="PF01436">
    <property type="entry name" value="NHL"/>
    <property type="match status" value="1"/>
</dbReference>
<dbReference type="GO" id="GO:0008270">
    <property type="term" value="F:zinc ion binding"/>
    <property type="evidence" value="ECO:0007669"/>
    <property type="project" value="UniProtKB-KW"/>
</dbReference>
<proteinExistence type="predicted"/>
<evidence type="ECO:0000313" key="3">
    <source>
        <dbReference type="EMBL" id="CAF3921800.1"/>
    </source>
</evidence>
<feature type="repeat" description="NHL" evidence="2">
    <location>
        <begin position="75"/>
        <end position="114"/>
    </location>
</feature>
<reference evidence="3" key="1">
    <citation type="submission" date="2021-02" db="EMBL/GenBank/DDBJ databases">
        <authorList>
            <person name="Nowell W R."/>
        </authorList>
    </citation>
    <scope>NUCLEOTIDE SEQUENCE</scope>
</reference>
<evidence type="ECO:0000313" key="4">
    <source>
        <dbReference type="Proteomes" id="UP000663836"/>
    </source>
</evidence>
<sequence>MNGDIYVDNGENGRVDMWTLNATKSVPVMYVNGSCSSLFIDIDNSLYCSLGKLDQVIKRSLNSVSNTTTIVAGNGSPGSASHMLDIPWGIFVDVKFNLYVADCGNNRIQRFQLGQLNGTTLAGNGAPGTIILSCPSRIVLDDDGYLFIVDMLNHRIIGSGPHGFRCVVGCSGEGSASNQLFFPTSFSFDSYGNMFVTDTRNTRIQKFFLSINFRGK</sequence>
<dbReference type="InterPro" id="IPR011042">
    <property type="entry name" value="6-blade_b-propeller_TolB-like"/>
</dbReference>